<dbReference type="Proteomes" id="UP000014760">
    <property type="component" value="Unassembled WGS sequence"/>
</dbReference>
<protein>
    <recommendedName>
        <fullName evidence="7">Protein quiver</fullName>
    </recommendedName>
</protein>
<keyword evidence="1 3" id="KW-0732">Signal</keyword>
<name>R7T8B9_CAPTE</name>
<reference evidence="6" key="1">
    <citation type="submission" date="2012-12" db="EMBL/GenBank/DDBJ databases">
        <authorList>
            <person name="Hellsten U."/>
            <person name="Grimwood J."/>
            <person name="Chapman J.A."/>
            <person name="Shapiro H."/>
            <person name="Aerts A."/>
            <person name="Otillar R.P."/>
            <person name="Terry A.Y."/>
            <person name="Boore J.L."/>
            <person name="Simakov O."/>
            <person name="Marletaz F."/>
            <person name="Cho S.-J."/>
            <person name="Edsinger-Gonzales E."/>
            <person name="Havlak P."/>
            <person name="Kuo D.-H."/>
            <person name="Larsson T."/>
            <person name="Lv J."/>
            <person name="Arendt D."/>
            <person name="Savage R."/>
            <person name="Osoegawa K."/>
            <person name="de Jong P."/>
            <person name="Lindberg D.R."/>
            <person name="Seaver E.C."/>
            <person name="Weisblat D.A."/>
            <person name="Putnam N.H."/>
            <person name="Grigoriev I.V."/>
            <person name="Rokhsar D.S."/>
        </authorList>
    </citation>
    <scope>NUCLEOTIDE SEQUENCE</scope>
    <source>
        <strain evidence="6">I ESC-2004</strain>
    </source>
</reference>
<dbReference type="EnsemblMetazoa" id="CapteT223746">
    <property type="protein sequence ID" value="CapteP223746"/>
    <property type="gene ID" value="CapteG223746"/>
</dbReference>
<dbReference type="AlphaFoldDB" id="R7T8B9"/>
<keyword evidence="2" id="KW-0325">Glycoprotein</keyword>
<evidence type="ECO:0000256" key="3">
    <source>
        <dbReference type="SAM" id="SignalP"/>
    </source>
</evidence>
<reference evidence="4 6" key="2">
    <citation type="journal article" date="2013" name="Nature">
        <title>Insights into bilaterian evolution from three spiralian genomes.</title>
        <authorList>
            <person name="Simakov O."/>
            <person name="Marletaz F."/>
            <person name="Cho S.J."/>
            <person name="Edsinger-Gonzales E."/>
            <person name="Havlak P."/>
            <person name="Hellsten U."/>
            <person name="Kuo D.H."/>
            <person name="Larsson T."/>
            <person name="Lv J."/>
            <person name="Arendt D."/>
            <person name="Savage R."/>
            <person name="Osoegawa K."/>
            <person name="de Jong P."/>
            <person name="Grimwood J."/>
            <person name="Chapman J.A."/>
            <person name="Shapiro H."/>
            <person name="Aerts A."/>
            <person name="Otillar R.P."/>
            <person name="Terry A.Y."/>
            <person name="Boore J.L."/>
            <person name="Grigoriev I.V."/>
            <person name="Lindberg D.R."/>
            <person name="Seaver E.C."/>
            <person name="Weisblat D.A."/>
            <person name="Putnam N.H."/>
            <person name="Rokhsar D.S."/>
        </authorList>
    </citation>
    <scope>NUCLEOTIDE SEQUENCE</scope>
    <source>
        <strain evidence="4 6">I ESC-2004</strain>
    </source>
</reference>
<keyword evidence="6" id="KW-1185">Reference proteome</keyword>
<feature type="chain" id="PRO_5008786742" description="Protein quiver" evidence="3">
    <location>
        <begin position="22"/>
        <end position="154"/>
    </location>
</feature>
<dbReference type="OrthoDB" id="6249205at2759"/>
<evidence type="ECO:0000313" key="4">
    <source>
        <dbReference type="EMBL" id="ELT89870.1"/>
    </source>
</evidence>
<dbReference type="EMBL" id="AMQN01003189">
    <property type="status" value="NOT_ANNOTATED_CDS"/>
    <property type="molecule type" value="Genomic_DNA"/>
</dbReference>
<dbReference type="HOGENOM" id="CLU_142458_0_0_1"/>
<dbReference type="GO" id="GO:0032222">
    <property type="term" value="P:regulation of synaptic transmission, cholinergic"/>
    <property type="evidence" value="ECO:0007669"/>
    <property type="project" value="InterPro"/>
</dbReference>
<gene>
    <name evidence="4" type="ORF">CAPTEDRAFT_223746</name>
</gene>
<dbReference type="PANTHER" id="PTHR33562">
    <property type="entry name" value="ATILLA, ISOFORM B-RELATED-RELATED"/>
    <property type="match status" value="1"/>
</dbReference>
<reference evidence="5" key="3">
    <citation type="submission" date="2015-06" db="UniProtKB">
        <authorList>
            <consortium name="EnsemblMetazoa"/>
        </authorList>
    </citation>
    <scope>IDENTIFICATION</scope>
</reference>
<evidence type="ECO:0000256" key="2">
    <source>
        <dbReference type="ARBA" id="ARBA00023180"/>
    </source>
</evidence>
<dbReference type="Pfam" id="PF17064">
    <property type="entry name" value="QVR"/>
    <property type="match status" value="1"/>
</dbReference>
<evidence type="ECO:0008006" key="7">
    <source>
        <dbReference type="Google" id="ProtNLM"/>
    </source>
</evidence>
<dbReference type="EMBL" id="KB311138">
    <property type="protein sequence ID" value="ELT89870.1"/>
    <property type="molecule type" value="Genomic_DNA"/>
</dbReference>
<dbReference type="CDD" id="cd23591">
    <property type="entry name" value="TFP_LU_ECD_Crim"/>
    <property type="match status" value="1"/>
</dbReference>
<evidence type="ECO:0000313" key="5">
    <source>
        <dbReference type="EnsemblMetazoa" id="CapteP223746"/>
    </source>
</evidence>
<evidence type="ECO:0000313" key="6">
    <source>
        <dbReference type="Proteomes" id="UP000014760"/>
    </source>
</evidence>
<feature type="signal peptide" evidence="3">
    <location>
        <begin position="1"/>
        <end position="21"/>
    </location>
</feature>
<dbReference type="EMBL" id="AMQN01003188">
    <property type="status" value="NOT_ANNOTATED_CDS"/>
    <property type="molecule type" value="Genomic_DNA"/>
</dbReference>
<dbReference type="InterPro" id="IPR050975">
    <property type="entry name" value="Sleep_regulator"/>
</dbReference>
<accession>R7T8B9</accession>
<proteinExistence type="predicted"/>
<organism evidence="4">
    <name type="scientific">Capitella teleta</name>
    <name type="common">Polychaete worm</name>
    <dbReference type="NCBI Taxonomy" id="283909"/>
    <lineage>
        <taxon>Eukaryota</taxon>
        <taxon>Metazoa</taxon>
        <taxon>Spiralia</taxon>
        <taxon>Lophotrochozoa</taxon>
        <taxon>Annelida</taxon>
        <taxon>Polychaeta</taxon>
        <taxon>Sedentaria</taxon>
        <taxon>Scolecida</taxon>
        <taxon>Capitellidae</taxon>
        <taxon>Capitella</taxon>
    </lineage>
</organism>
<sequence length="154" mass="17582">MKTELLFVCSLLLATLSEVLSLQCYRCHSSQPGCGKELNIRLQHWHSCPNVGDGGGENFCVKVIERKGSEISILRECLMTLRYNTGHREKMPTIQRHGYCEPARNNDPWNMVDTDQQYCFCNDWNGCNTASSLGRRVAWMALLPFVVSCFFKLL</sequence>
<dbReference type="InterPro" id="IPR031424">
    <property type="entry name" value="QVR-like"/>
</dbReference>
<dbReference type="PANTHER" id="PTHR33562:SF28">
    <property type="entry name" value="PROTEIN QUIVER"/>
    <property type="match status" value="1"/>
</dbReference>
<dbReference type="OMA" id="TDTTFCF"/>
<dbReference type="FunCoup" id="R7T8B9">
    <property type="interactions" value="9"/>
</dbReference>
<dbReference type="GO" id="GO:0030431">
    <property type="term" value="P:sleep"/>
    <property type="evidence" value="ECO:0007669"/>
    <property type="project" value="InterPro"/>
</dbReference>
<evidence type="ECO:0000256" key="1">
    <source>
        <dbReference type="ARBA" id="ARBA00022729"/>
    </source>
</evidence>